<dbReference type="EMBL" id="JAMZFT010000001">
    <property type="protein sequence ID" value="MCP1335916.1"/>
    <property type="molecule type" value="Genomic_DNA"/>
</dbReference>
<dbReference type="AlphaFoldDB" id="A0A9J6P8D9"/>
<organism evidence="3 4">
    <name type="scientific">Futiania mangrovi</name>
    <dbReference type="NCBI Taxonomy" id="2959716"/>
    <lineage>
        <taxon>Bacteria</taxon>
        <taxon>Pseudomonadati</taxon>
        <taxon>Pseudomonadota</taxon>
        <taxon>Alphaproteobacteria</taxon>
        <taxon>Futianiales</taxon>
        <taxon>Futianiaceae</taxon>
        <taxon>Futiania</taxon>
    </lineage>
</organism>
<feature type="signal peptide" evidence="1">
    <location>
        <begin position="1"/>
        <end position="19"/>
    </location>
</feature>
<dbReference type="InterPro" id="IPR002477">
    <property type="entry name" value="Peptidoglycan-bd-like"/>
</dbReference>
<comment type="caution">
    <text evidence="3">The sequence shown here is derived from an EMBL/GenBank/DDBJ whole genome shotgun (WGS) entry which is preliminary data.</text>
</comment>
<evidence type="ECO:0000313" key="4">
    <source>
        <dbReference type="Proteomes" id="UP001055804"/>
    </source>
</evidence>
<keyword evidence="4" id="KW-1185">Reference proteome</keyword>
<dbReference type="SUPFAM" id="SSF47090">
    <property type="entry name" value="PGBD-like"/>
    <property type="match status" value="1"/>
</dbReference>
<evidence type="ECO:0000313" key="3">
    <source>
        <dbReference type="EMBL" id="MCP1335916.1"/>
    </source>
</evidence>
<evidence type="ECO:0000256" key="1">
    <source>
        <dbReference type="SAM" id="SignalP"/>
    </source>
</evidence>
<name>A0A9J6P8D9_9PROT</name>
<gene>
    <name evidence="3" type="ORF">NJQ99_05795</name>
</gene>
<sequence length="317" mass="35228">MRIVLAGAAALALAAPAMAQTASTDTTGLNLPPNAKPGQCFARVFIPPQYAEQEERVLIKPASQEVETIPAKYEEVEQEVLVEEASFKFELVEAQYDFVDEIVVVQEESTKLVPVPAEFEEVEEQVLVRAAYTTWQNNCGPIQKVERGTGETMCLVEVPAEYKTVSKRVMKTPAQVVEEVVPAVTEKVRKRIMVEPPKTVKVEIPAKYETIKVKKVVEPARQVVTEVPAEYETVTKRVKMSDGSIEWREILCEVNMTEDWVTRLQTSLKNAGYDPGKIDGVLGRGTYDALERFQKDKGLGSGELTIETLRMLGVNPA</sequence>
<dbReference type="InterPro" id="IPR036365">
    <property type="entry name" value="PGBD-like_sf"/>
</dbReference>
<protein>
    <submittedName>
        <fullName evidence="3">Peptidoglycan-binding protein</fullName>
    </submittedName>
</protein>
<keyword evidence="1" id="KW-0732">Signal</keyword>
<feature type="chain" id="PRO_5039953199" evidence="1">
    <location>
        <begin position="20"/>
        <end position="317"/>
    </location>
</feature>
<feature type="domain" description="Peptidoglycan binding-like" evidence="2">
    <location>
        <begin position="261"/>
        <end position="312"/>
    </location>
</feature>
<proteinExistence type="predicted"/>
<dbReference type="InterPro" id="IPR036366">
    <property type="entry name" value="PGBDSf"/>
</dbReference>
<dbReference type="Pfam" id="PF01471">
    <property type="entry name" value="PG_binding_1"/>
    <property type="match status" value="1"/>
</dbReference>
<reference evidence="3" key="1">
    <citation type="submission" date="2022-06" db="EMBL/GenBank/DDBJ databases">
        <title>Isolation and Genomics of Futiania mangrovii gen. nov., sp. nov., a Rare and Metabolically-versatile member in the Class Alphaproteobacteria.</title>
        <authorList>
            <person name="Liu L."/>
            <person name="Huang W.-C."/>
            <person name="Pan J."/>
            <person name="Li J."/>
            <person name="Huang Y."/>
            <person name="Du H."/>
            <person name="Liu Y."/>
            <person name="Li M."/>
        </authorList>
    </citation>
    <scope>NUCLEOTIDE SEQUENCE</scope>
    <source>
        <strain evidence="3">FT118</strain>
    </source>
</reference>
<evidence type="ECO:0000259" key="2">
    <source>
        <dbReference type="Pfam" id="PF01471"/>
    </source>
</evidence>
<accession>A0A9J6P8D9</accession>
<dbReference type="Proteomes" id="UP001055804">
    <property type="component" value="Unassembled WGS sequence"/>
</dbReference>
<dbReference type="Gene3D" id="1.10.101.10">
    <property type="entry name" value="PGBD-like superfamily/PGBD"/>
    <property type="match status" value="1"/>
</dbReference>
<dbReference type="RefSeq" id="WP_331283266.1">
    <property type="nucleotide sequence ID" value="NZ_JAMZFT010000001.1"/>
</dbReference>